<dbReference type="OrthoDB" id="5854875at2759"/>
<evidence type="ECO:0000256" key="2">
    <source>
        <dbReference type="ARBA" id="ARBA00010093"/>
    </source>
</evidence>
<dbReference type="Gene3D" id="2.10.25.160">
    <property type="entry name" value="Granulin"/>
    <property type="match status" value="3"/>
</dbReference>
<evidence type="ECO:0000313" key="7">
    <source>
        <dbReference type="RefSeq" id="XP_029292844.1"/>
    </source>
</evidence>
<proteinExistence type="inferred from homology"/>
<dbReference type="SMART" id="SM00277">
    <property type="entry name" value="GRAN"/>
    <property type="match status" value="2"/>
</dbReference>
<dbReference type="PANTHER" id="PTHR12274">
    <property type="entry name" value="GRANULIN"/>
    <property type="match status" value="1"/>
</dbReference>
<feature type="domain" description="Granulins" evidence="5">
    <location>
        <begin position="175"/>
        <end position="188"/>
    </location>
</feature>
<protein>
    <submittedName>
        <fullName evidence="7">LOW QUALITY PROTEIN: granulin a</fullName>
    </submittedName>
</protein>
<feature type="domain" description="Granulins" evidence="5">
    <location>
        <begin position="11"/>
        <end position="24"/>
    </location>
</feature>
<dbReference type="SUPFAM" id="SSF57277">
    <property type="entry name" value="Granulin repeat"/>
    <property type="match status" value="2"/>
</dbReference>
<reference evidence="7" key="1">
    <citation type="submission" date="2025-08" db="UniProtKB">
        <authorList>
            <consortium name="RefSeq"/>
        </authorList>
    </citation>
    <scope>IDENTIFICATION</scope>
</reference>
<evidence type="ECO:0000259" key="5">
    <source>
        <dbReference type="PROSITE" id="PS00799"/>
    </source>
</evidence>
<evidence type="ECO:0000256" key="4">
    <source>
        <dbReference type="ARBA" id="ARBA00023157"/>
    </source>
</evidence>
<dbReference type="InterPro" id="IPR000118">
    <property type="entry name" value="Granulin"/>
</dbReference>
<dbReference type="RefSeq" id="XP_029292844.1">
    <property type="nucleotide sequence ID" value="XM_029436984.1"/>
</dbReference>
<keyword evidence="3" id="KW-0964">Secreted</keyword>
<organism evidence="6 7">
    <name type="scientific">Cottoperca gobio</name>
    <name type="common">Frogmouth</name>
    <name type="synonym">Aphritis gobio</name>
    <dbReference type="NCBI Taxonomy" id="56716"/>
    <lineage>
        <taxon>Eukaryota</taxon>
        <taxon>Metazoa</taxon>
        <taxon>Chordata</taxon>
        <taxon>Craniata</taxon>
        <taxon>Vertebrata</taxon>
        <taxon>Euteleostomi</taxon>
        <taxon>Actinopterygii</taxon>
        <taxon>Neopterygii</taxon>
        <taxon>Teleostei</taxon>
        <taxon>Neoteleostei</taxon>
        <taxon>Acanthomorphata</taxon>
        <taxon>Eupercaria</taxon>
        <taxon>Perciformes</taxon>
        <taxon>Notothenioidei</taxon>
        <taxon>Bovichtidae</taxon>
        <taxon>Cottoperca</taxon>
    </lineage>
</organism>
<dbReference type="GO" id="GO:0005576">
    <property type="term" value="C:extracellular region"/>
    <property type="evidence" value="ECO:0007669"/>
    <property type="project" value="UniProtKB-SubCell"/>
</dbReference>
<comment type="subcellular location">
    <subcellularLocation>
        <location evidence="1">Secreted</location>
    </subcellularLocation>
</comment>
<name>A0A6J2Q551_COTGO</name>
<evidence type="ECO:0000256" key="3">
    <source>
        <dbReference type="ARBA" id="ARBA00022525"/>
    </source>
</evidence>
<dbReference type="PROSITE" id="PS00799">
    <property type="entry name" value="GRANULINS"/>
    <property type="match status" value="2"/>
</dbReference>
<accession>A0A6J2Q551</accession>
<dbReference type="CTD" id="791524"/>
<keyword evidence="4" id="KW-1015">Disulfide bond</keyword>
<dbReference type="Pfam" id="PF00396">
    <property type="entry name" value="Granulin"/>
    <property type="match status" value="3"/>
</dbReference>
<evidence type="ECO:0000256" key="1">
    <source>
        <dbReference type="ARBA" id="ARBA00004613"/>
    </source>
</evidence>
<gene>
    <name evidence="7" type="primary">grna</name>
</gene>
<dbReference type="PANTHER" id="PTHR12274:SF8">
    <property type="entry name" value="GRANULIN-A ISOFORM X1"/>
    <property type="match status" value="1"/>
</dbReference>
<dbReference type="InterPro" id="IPR037277">
    <property type="entry name" value="Granulin_sf"/>
</dbReference>
<dbReference type="KEGG" id="cgob:115011758"/>
<dbReference type="Proteomes" id="UP000504630">
    <property type="component" value="Chromosome 8"/>
</dbReference>
<dbReference type="AlphaFoldDB" id="A0A6J2Q551"/>
<dbReference type="InterPro" id="IPR039036">
    <property type="entry name" value="Granulin_fam"/>
</dbReference>
<sequence>MLRSSPYAVCCTDGDHCCPKGTTCNEDEATCVKEDLVIPWYTKHPATNSIEASSSTHCDELNQCPEHTTCCRLLTGEWGCCPMENAVCCQNKEHCCPQGYTCNIASMSCQKLILLELENVPLTPVDLLGHQSLIFPSNLRNVPCDEQVSCLDGQTCCRVSSTTWGCCNSPNAVCCSDMQHCCPTGYTCNDVGDCSKNTVLHWQDWHVFQANKKRALLV</sequence>
<dbReference type="InParanoid" id="A0A6J2Q551"/>
<dbReference type="GeneID" id="115011758"/>
<evidence type="ECO:0000313" key="6">
    <source>
        <dbReference type="Proteomes" id="UP000504630"/>
    </source>
</evidence>
<keyword evidence="6" id="KW-1185">Reference proteome</keyword>
<comment type="similarity">
    <text evidence="2">Belongs to the granulin family.</text>
</comment>